<dbReference type="OMA" id="HADAQNE"/>
<evidence type="ECO:0000256" key="3">
    <source>
        <dbReference type="ARBA" id="ARBA00023136"/>
    </source>
</evidence>
<evidence type="ECO:0000313" key="8">
    <source>
        <dbReference type="Ensembl" id="ENSKMAP00000003432.1"/>
    </source>
</evidence>
<dbReference type="GO" id="GO:0050863">
    <property type="term" value="P:regulation of T cell activation"/>
    <property type="evidence" value="ECO:0007669"/>
    <property type="project" value="UniProtKB-ARBA"/>
</dbReference>
<accession>A0A3Q3ENL9</accession>
<dbReference type="InterPro" id="IPR036179">
    <property type="entry name" value="Ig-like_dom_sf"/>
</dbReference>
<dbReference type="InterPro" id="IPR003599">
    <property type="entry name" value="Ig_sub"/>
</dbReference>
<keyword evidence="2" id="KW-0732">Signal</keyword>
<evidence type="ECO:0000256" key="5">
    <source>
        <dbReference type="ARBA" id="ARBA00023180"/>
    </source>
</evidence>
<sequence length="155" mass="17445">MMQKTCSIETVCPSELVEAVYSEDTVLPCHLEPPTDATDNRVEWRRGNDVVHLYQGGKEDPAEQRETFEGRTSLFPEGLTKGNLSLKLSSVRLEDSGSYLCSFHTLDQSCLVNLRLFVSADAEKQLPVHVTTATLEFKNKHWDLGGLILGYRSWL</sequence>
<dbReference type="GeneTree" id="ENSGT01120000271914"/>
<dbReference type="GO" id="GO:0016020">
    <property type="term" value="C:membrane"/>
    <property type="evidence" value="ECO:0007669"/>
    <property type="project" value="UniProtKB-SubCell"/>
</dbReference>
<evidence type="ECO:0000256" key="1">
    <source>
        <dbReference type="ARBA" id="ARBA00004370"/>
    </source>
</evidence>
<evidence type="ECO:0000256" key="6">
    <source>
        <dbReference type="ARBA" id="ARBA00023319"/>
    </source>
</evidence>
<keyword evidence="5" id="KW-0325">Glycoprotein</keyword>
<dbReference type="PROSITE" id="PS50835">
    <property type="entry name" value="IG_LIKE"/>
    <property type="match status" value="1"/>
</dbReference>
<dbReference type="Gene3D" id="2.60.40.10">
    <property type="entry name" value="Immunoglobulins"/>
    <property type="match status" value="1"/>
</dbReference>
<evidence type="ECO:0000256" key="4">
    <source>
        <dbReference type="ARBA" id="ARBA00023157"/>
    </source>
</evidence>
<evidence type="ECO:0000313" key="9">
    <source>
        <dbReference type="Proteomes" id="UP000264800"/>
    </source>
</evidence>
<dbReference type="SUPFAM" id="SSF48726">
    <property type="entry name" value="Immunoglobulin"/>
    <property type="match status" value="1"/>
</dbReference>
<dbReference type="GO" id="GO:1903037">
    <property type="term" value="P:regulation of leukocyte cell-cell adhesion"/>
    <property type="evidence" value="ECO:0007669"/>
    <property type="project" value="UniProtKB-ARBA"/>
</dbReference>
<keyword evidence="4" id="KW-1015">Disulfide bond</keyword>
<organism evidence="8 9">
    <name type="scientific">Kryptolebias marmoratus</name>
    <name type="common">Mangrove killifish</name>
    <name type="synonym">Rivulus marmoratus</name>
    <dbReference type="NCBI Taxonomy" id="37003"/>
    <lineage>
        <taxon>Eukaryota</taxon>
        <taxon>Metazoa</taxon>
        <taxon>Chordata</taxon>
        <taxon>Craniata</taxon>
        <taxon>Vertebrata</taxon>
        <taxon>Euteleostomi</taxon>
        <taxon>Actinopterygii</taxon>
        <taxon>Neopterygii</taxon>
        <taxon>Teleostei</taxon>
        <taxon>Neoteleostei</taxon>
        <taxon>Acanthomorphata</taxon>
        <taxon>Ovalentaria</taxon>
        <taxon>Atherinomorphae</taxon>
        <taxon>Cyprinodontiformes</taxon>
        <taxon>Rivulidae</taxon>
        <taxon>Kryptolebias</taxon>
    </lineage>
</organism>
<protein>
    <recommendedName>
        <fullName evidence="7">Ig-like domain-containing protein</fullName>
    </recommendedName>
</protein>
<dbReference type="SMART" id="SM00409">
    <property type="entry name" value="IG"/>
    <property type="match status" value="1"/>
</dbReference>
<dbReference type="InterPro" id="IPR007110">
    <property type="entry name" value="Ig-like_dom"/>
</dbReference>
<keyword evidence="9" id="KW-1185">Reference proteome</keyword>
<dbReference type="InterPro" id="IPR013783">
    <property type="entry name" value="Ig-like_fold"/>
</dbReference>
<feature type="domain" description="Ig-like" evidence="7">
    <location>
        <begin position="13"/>
        <end position="101"/>
    </location>
</feature>
<evidence type="ECO:0000256" key="2">
    <source>
        <dbReference type="ARBA" id="ARBA00022729"/>
    </source>
</evidence>
<reference evidence="8" key="2">
    <citation type="submission" date="2025-09" db="UniProtKB">
        <authorList>
            <consortium name="Ensembl"/>
        </authorList>
    </citation>
    <scope>IDENTIFICATION</scope>
</reference>
<dbReference type="InterPro" id="IPR013106">
    <property type="entry name" value="Ig_V-set"/>
</dbReference>
<dbReference type="Pfam" id="PF07686">
    <property type="entry name" value="V-set"/>
    <property type="match status" value="1"/>
</dbReference>
<dbReference type="PANTHER" id="PTHR24100">
    <property type="entry name" value="BUTYROPHILIN"/>
    <property type="match status" value="1"/>
</dbReference>
<proteinExistence type="predicted"/>
<comment type="subcellular location">
    <subcellularLocation>
        <location evidence="1">Membrane</location>
    </subcellularLocation>
</comment>
<keyword evidence="3" id="KW-0472">Membrane</keyword>
<dbReference type="AlphaFoldDB" id="A0A3Q3ENL9"/>
<dbReference type="FunFam" id="2.60.40.10:FF:000142">
    <property type="entry name" value="V-set domain-containing T-cell activation inhibitor 1"/>
    <property type="match status" value="1"/>
</dbReference>
<reference evidence="8" key="1">
    <citation type="submission" date="2025-08" db="UniProtKB">
        <authorList>
            <consortium name="Ensembl"/>
        </authorList>
    </citation>
    <scope>IDENTIFICATION</scope>
</reference>
<keyword evidence="6" id="KW-0393">Immunoglobulin domain</keyword>
<name>A0A3Q3ENL9_KRYMA</name>
<dbReference type="InterPro" id="IPR050504">
    <property type="entry name" value="IgSF_BTN/MOG"/>
</dbReference>
<dbReference type="Ensembl" id="ENSKMAT00000003496.1">
    <property type="protein sequence ID" value="ENSKMAP00000003432.1"/>
    <property type="gene ID" value="ENSKMAG00000002611.1"/>
</dbReference>
<dbReference type="Proteomes" id="UP000264800">
    <property type="component" value="Unplaced"/>
</dbReference>
<evidence type="ECO:0000259" key="7">
    <source>
        <dbReference type="PROSITE" id="PS50835"/>
    </source>
</evidence>